<keyword evidence="2" id="KW-0472">Membrane</keyword>
<comment type="caution">
    <text evidence="3">The sequence shown here is derived from an EMBL/GenBank/DDBJ whole genome shotgun (WGS) entry which is preliminary data.</text>
</comment>
<dbReference type="Proteomes" id="UP000309601">
    <property type="component" value="Unassembled WGS sequence"/>
</dbReference>
<dbReference type="EMBL" id="SPRW01000012">
    <property type="protein sequence ID" value="TIC67394.1"/>
    <property type="molecule type" value="Genomic_DNA"/>
</dbReference>
<dbReference type="AlphaFoldDB" id="A0AB38MZW5"/>
<feature type="transmembrane region" description="Helical" evidence="2">
    <location>
        <begin position="32"/>
        <end position="50"/>
    </location>
</feature>
<dbReference type="InterPro" id="IPR039859">
    <property type="entry name" value="PFA4/ZDH16/20/ERF2-like"/>
</dbReference>
<name>A0AB38MZW5_9BASI</name>
<feature type="transmembrane region" description="Helical" evidence="2">
    <location>
        <begin position="172"/>
        <end position="192"/>
    </location>
</feature>
<keyword evidence="2" id="KW-0812">Transmembrane</keyword>
<evidence type="ECO:0000256" key="2">
    <source>
        <dbReference type="SAM" id="Phobius"/>
    </source>
</evidence>
<keyword evidence="2" id="KW-1133">Transmembrane helix</keyword>
<feature type="region of interest" description="Disordered" evidence="1">
    <location>
        <begin position="210"/>
        <end position="238"/>
    </location>
</feature>
<reference evidence="3 4" key="1">
    <citation type="submission" date="2019-03" db="EMBL/GenBank/DDBJ databases">
        <title>Sequencing 25 genomes of Wallemia mellicola.</title>
        <authorList>
            <person name="Gostincar C."/>
        </authorList>
    </citation>
    <scope>NUCLEOTIDE SEQUENCE [LARGE SCALE GENOMIC DNA]</scope>
    <source>
        <strain evidence="3 4">EXF-1274</strain>
    </source>
</reference>
<evidence type="ECO:0000313" key="4">
    <source>
        <dbReference type="Proteomes" id="UP000309601"/>
    </source>
</evidence>
<evidence type="ECO:0000256" key="1">
    <source>
        <dbReference type="SAM" id="MobiDB-lite"/>
    </source>
</evidence>
<sequence>MLELIQKYGLTALVLLLVVATSHSFHSLGLHFGYNILYVLLLSLFGFSYYRACVIEPGYIYYTDEESRVHEWERKSDGSRRFCRKCRIYKPGEVLLSKCSNLTACRPLTPLLIVQQMCVQDGPSLSLVSLFLLLLFYGALLCLYAFGMTTYILVESIKLNLSIEPWYAQLEWAFVAIETFTLGFALLGFFIWHCTLVGSNKTTIEALETDRAHRSHSPRYTAPPTSPESISLPPPPPSTALSGWERSKLTQLALLNIFDRGTKKNFIDVLGWDDNARIWGWWVWFIPSRNTTGTHGQPNAFPVEDAQALKVTAIREELNDFWYNTPSGGQ</sequence>
<gene>
    <name evidence="3" type="ORF">E3Q02_01506</name>
</gene>
<organism evidence="3 4">
    <name type="scientific">Wallemia mellicola</name>
    <dbReference type="NCBI Taxonomy" id="1708541"/>
    <lineage>
        <taxon>Eukaryota</taxon>
        <taxon>Fungi</taxon>
        <taxon>Dikarya</taxon>
        <taxon>Basidiomycota</taxon>
        <taxon>Wallemiomycotina</taxon>
        <taxon>Wallemiomycetes</taxon>
        <taxon>Wallemiales</taxon>
        <taxon>Wallemiaceae</taxon>
        <taxon>Wallemia</taxon>
    </lineage>
</organism>
<accession>A0AB38MZW5</accession>
<proteinExistence type="predicted"/>
<dbReference type="GO" id="GO:0016409">
    <property type="term" value="F:palmitoyltransferase activity"/>
    <property type="evidence" value="ECO:0007669"/>
    <property type="project" value="InterPro"/>
</dbReference>
<evidence type="ECO:0000313" key="3">
    <source>
        <dbReference type="EMBL" id="TIC67394.1"/>
    </source>
</evidence>
<dbReference type="PANTHER" id="PTHR12246">
    <property type="entry name" value="PALMITOYLTRANSFERASE ZDHHC16"/>
    <property type="match status" value="1"/>
</dbReference>
<protein>
    <submittedName>
        <fullName evidence="3">Zf-DHHC-domain-containing protein</fullName>
    </submittedName>
</protein>
<feature type="transmembrane region" description="Helical" evidence="2">
    <location>
        <begin position="127"/>
        <end position="152"/>
    </location>
</feature>